<accession>A0A0F3PW79</accession>
<dbReference type="PATRIC" id="fig|1359155.3.peg.622"/>
<comment type="caution">
    <text evidence="1">The sequence shown here is derived from an EMBL/GenBank/DDBJ whole genome shotgun (WGS) entry which is preliminary data.</text>
</comment>
<name>A0A0F3PW79_ANAPH</name>
<dbReference type="EMBL" id="LAOF01000001">
    <property type="protein sequence ID" value="KJV84610.1"/>
    <property type="molecule type" value="Genomic_DNA"/>
</dbReference>
<organism evidence="1 2">
    <name type="scientific">Anaplasma phagocytophilum str. ApWI1</name>
    <dbReference type="NCBI Taxonomy" id="1359155"/>
    <lineage>
        <taxon>Bacteria</taxon>
        <taxon>Pseudomonadati</taxon>
        <taxon>Pseudomonadota</taxon>
        <taxon>Alphaproteobacteria</taxon>
        <taxon>Rickettsiales</taxon>
        <taxon>Anaplasmataceae</taxon>
        <taxon>Anaplasma</taxon>
        <taxon>phagocytophilum group</taxon>
    </lineage>
</organism>
<dbReference type="AlphaFoldDB" id="A0A0F3PW79"/>
<evidence type="ECO:0000313" key="2">
    <source>
        <dbReference type="Proteomes" id="UP000033622"/>
    </source>
</evidence>
<gene>
    <name evidence="1" type="ORF">APHWI1_0614</name>
</gene>
<evidence type="ECO:0000313" key="1">
    <source>
        <dbReference type="EMBL" id="KJV84610.1"/>
    </source>
</evidence>
<reference evidence="1 2" key="1">
    <citation type="submission" date="2015-01" db="EMBL/GenBank/DDBJ databases">
        <title>Genome Sequencing of Rickettsiales.</title>
        <authorList>
            <person name="Daugherty S.C."/>
            <person name="Su Q."/>
            <person name="Abolude K."/>
            <person name="Beier-Sexton M."/>
            <person name="Carlyon J.A."/>
            <person name="Carter R."/>
            <person name="Day N.P."/>
            <person name="Dumler S.J."/>
            <person name="Dyachenko V."/>
            <person name="Godinez A."/>
            <person name="Kurtti T.J."/>
            <person name="Lichay M."/>
            <person name="Mullins K.E."/>
            <person name="Ott S."/>
            <person name="Pappas-Brown V."/>
            <person name="Paris D.H."/>
            <person name="Patel P."/>
            <person name="Richards A.L."/>
            <person name="Sadzewicz L."/>
            <person name="Sears K."/>
            <person name="Seidman D."/>
            <person name="Sengamalay N."/>
            <person name="Stenos J."/>
            <person name="Tallon L.J."/>
            <person name="Vincent G."/>
            <person name="Fraser C.M."/>
            <person name="Munderloh U."/>
            <person name="Dunning-Hotopp J.C."/>
        </authorList>
    </citation>
    <scope>NUCLEOTIDE SEQUENCE [LARGE SCALE GENOMIC DNA]</scope>
    <source>
        <strain evidence="1 2">ApWI1</strain>
    </source>
</reference>
<protein>
    <submittedName>
        <fullName evidence="1">Uncharacterized protein</fullName>
    </submittedName>
</protein>
<proteinExistence type="predicted"/>
<dbReference type="Proteomes" id="UP000033622">
    <property type="component" value="Unassembled WGS sequence"/>
</dbReference>
<sequence length="48" mass="5762">MENVQLMVFACILRICTTFLFQSVTLEVVDLVYEHAFLKRIRSFDHQR</sequence>